<keyword evidence="2" id="KW-0378">Hydrolase</keyword>
<feature type="chain" id="PRO_5047537334" evidence="1">
    <location>
        <begin position="26"/>
        <end position="176"/>
    </location>
</feature>
<reference evidence="2 3" key="1">
    <citation type="submission" date="2024-06" db="EMBL/GenBank/DDBJ databases">
        <authorList>
            <person name="Woo H."/>
        </authorList>
    </citation>
    <scope>NUCLEOTIDE SEQUENCE [LARGE SCALE GENOMIC DNA]</scope>
    <source>
        <strain evidence="2 3">Si-c</strain>
    </source>
</reference>
<organism evidence="2 3">
    <name type="scientific">Rhodanobacter lycopersici</name>
    <dbReference type="NCBI Taxonomy" id="3162487"/>
    <lineage>
        <taxon>Bacteria</taxon>
        <taxon>Pseudomonadati</taxon>
        <taxon>Pseudomonadota</taxon>
        <taxon>Gammaproteobacteria</taxon>
        <taxon>Lysobacterales</taxon>
        <taxon>Rhodanobacteraceae</taxon>
        <taxon>Rhodanobacter</taxon>
    </lineage>
</organism>
<dbReference type="InterPro" id="IPR018550">
    <property type="entry name" value="Lipid-A_deacylase-rel"/>
</dbReference>
<dbReference type="Pfam" id="PF09411">
    <property type="entry name" value="PagL"/>
    <property type="match status" value="1"/>
</dbReference>
<name>A0ABV3QD07_9GAMM</name>
<dbReference type="EMBL" id="JBFOHK010000002">
    <property type="protein sequence ID" value="MEW9571718.1"/>
    <property type="molecule type" value="Genomic_DNA"/>
</dbReference>
<accession>A0ABV3QD07</accession>
<dbReference type="Gene3D" id="2.40.160.20">
    <property type="match status" value="1"/>
</dbReference>
<keyword evidence="1" id="KW-0732">Signal</keyword>
<comment type="caution">
    <text evidence="2">The sequence shown here is derived from an EMBL/GenBank/DDBJ whole genome shotgun (WGS) entry which is preliminary data.</text>
</comment>
<protein>
    <submittedName>
        <fullName evidence="2">Acyloxyacyl hydrolase</fullName>
    </submittedName>
</protein>
<evidence type="ECO:0000256" key="1">
    <source>
        <dbReference type="SAM" id="SignalP"/>
    </source>
</evidence>
<keyword evidence="3" id="KW-1185">Reference proteome</keyword>
<evidence type="ECO:0000313" key="3">
    <source>
        <dbReference type="Proteomes" id="UP001556220"/>
    </source>
</evidence>
<dbReference type="GO" id="GO:0016787">
    <property type="term" value="F:hydrolase activity"/>
    <property type="evidence" value="ECO:0007669"/>
    <property type="project" value="UniProtKB-KW"/>
</dbReference>
<proteinExistence type="predicted"/>
<dbReference type="Proteomes" id="UP001556220">
    <property type="component" value="Unassembled WGS sequence"/>
</dbReference>
<evidence type="ECO:0000313" key="2">
    <source>
        <dbReference type="EMBL" id="MEW9571718.1"/>
    </source>
</evidence>
<feature type="signal peptide" evidence="1">
    <location>
        <begin position="1"/>
        <end position="25"/>
    </location>
</feature>
<sequence>MAISLRFLRLPVAAALAFAALPAAATQIELQAGRSYMDNHAANTVFVESVFDEHPLGNTSLHWAPDVSLGWIDGRDIGRYQHARYGTRGAIWLAAGGVRLNAGSSSDWYHHFFYSFQVALHSGRTQALSSAYEFVNSVGWQWHHFSFEIRHISNGKLHEPNRGETMALVGVGFDIQ</sequence>
<dbReference type="RefSeq" id="WP_367853795.1">
    <property type="nucleotide sequence ID" value="NZ_JBFOHK010000002.1"/>
</dbReference>
<gene>
    <name evidence="2" type="ORF">ABQJ54_08135</name>
</gene>